<organism evidence="2 3">
    <name type="scientific">Phascolarctos cinereus</name>
    <name type="common">Koala</name>
    <dbReference type="NCBI Taxonomy" id="38626"/>
    <lineage>
        <taxon>Eukaryota</taxon>
        <taxon>Metazoa</taxon>
        <taxon>Chordata</taxon>
        <taxon>Craniata</taxon>
        <taxon>Vertebrata</taxon>
        <taxon>Euteleostomi</taxon>
        <taxon>Mammalia</taxon>
        <taxon>Metatheria</taxon>
        <taxon>Diprotodontia</taxon>
        <taxon>Phascolarctidae</taxon>
        <taxon>Phascolarctos</taxon>
    </lineage>
</organism>
<dbReference type="SUPFAM" id="SSF47473">
    <property type="entry name" value="EF-hand"/>
    <property type="match status" value="1"/>
</dbReference>
<protein>
    <submittedName>
        <fullName evidence="3">Selenoprotein N-like</fullName>
    </submittedName>
</protein>
<dbReference type="GO" id="GO:0055074">
    <property type="term" value="P:calcium ion homeostasis"/>
    <property type="evidence" value="ECO:0007669"/>
    <property type="project" value="TreeGrafter"/>
</dbReference>
<dbReference type="Proteomes" id="UP000515140">
    <property type="component" value="Unplaced"/>
</dbReference>
<evidence type="ECO:0000313" key="3">
    <source>
        <dbReference type="RefSeq" id="XP_020838813.1"/>
    </source>
</evidence>
<accession>A0A6P5K0R8</accession>
<dbReference type="GO" id="GO:0005509">
    <property type="term" value="F:calcium ion binding"/>
    <property type="evidence" value="ECO:0007669"/>
    <property type="project" value="InterPro"/>
</dbReference>
<dbReference type="GO" id="GO:0005789">
    <property type="term" value="C:endoplasmic reticulum membrane"/>
    <property type="evidence" value="ECO:0007669"/>
    <property type="project" value="TreeGrafter"/>
</dbReference>
<sequence length="113" mass="12933">MARHRRPGRCAREPAVRPSSSFWRLALLLALLWVAATAWGYAGYRKAQTTAKQEAMLRALGTEGQSLFSSLDTDRDLYISLEEFRPIAKRLKLRDERCMDDEHERRGNIVASP</sequence>
<reference evidence="3" key="1">
    <citation type="submission" date="2025-08" db="UniProtKB">
        <authorList>
            <consortium name="RefSeq"/>
        </authorList>
    </citation>
    <scope>IDENTIFICATION</scope>
    <source>
        <tissue evidence="3">Spleen</tissue>
    </source>
</reference>
<dbReference type="PANTHER" id="PTHR16213:SF78">
    <property type="entry name" value="SELENOPROTEIN N"/>
    <property type="match status" value="1"/>
</dbReference>
<name>A0A6P5K0R8_PHACI</name>
<evidence type="ECO:0000313" key="2">
    <source>
        <dbReference type="Proteomes" id="UP000515140"/>
    </source>
</evidence>
<dbReference type="GeneID" id="110206098"/>
<evidence type="ECO:0000259" key="1">
    <source>
        <dbReference type="PROSITE" id="PS50222"/>
    </source>
</evidence>
<dbReference type="RefSeq" id="XP_020838813.1">
    <property type="nucleotide sequence ID" value="XM_020983154.1"/>
</dbReference>
<dbReference type="KEGG" id="pcw:110206098"/>
<gene>
    <name evidence="3" type="primary">LOC110206098</name>
</gene>
<dbReference type="PROSITE" id="PS50222">
    <property type="entry name" value="EF_HAND_2"/>
    <property type="match status" value="1"/>
</dbReference>
<feature type="domain" description="EF-hand" evidence="1">
    <location>
        <begin position="59"/>
        <end position="94"/>
    </location>
</feature>
<proteinExistence type="predicted"/>
<dbReference type="InterPro" id="IPR011992">
    <property type="entry name" value="EF-hand-dom_pair"/>
</dbReference>
<dbReference type="GO" id="GO:0048741">
    <property type="term" value="P:skeletal muscle fiber development"/>
    <property type="evidence" value="ECO:0007669"/>
    <property type="project" value="TreeGrafter"/>
</dbReference>
<keyword evidence="2" id="KW-1185">Reference proteome</keyword>
<dbReference type="PANTHER" id="PTHR16213">
    <property type="entry name" value="SELENOPROTEIN N"/>
    <property type="match status" value="1"/>
</dbReference>
<dbReference type="InParanoid" id="A0A6P5K0R8"/>
<dbReference type="AlphaFoldDB" id="A0A6P5K0R8"/>
<dbReference type="InterPro" id="IPR002048">
    <property type="entry name" value="EF_hand_dom"/>
</dbReference>